<sequence length="61" mass="6823">MNFGKVGHFFKDVANELKAVSFPTKEDIKEGTIVVIVVSMIVAIFLSLVDFVFGRLMTLIF</sequence>
<keyword evidence="2" id="KW-1185">Reference proteome</keyword>
<proteinExistence type="predicted"/>
<evidence type="ECO:0000313" key="1">
    <source>
        <dbReference type="EMBL" id="TDF73561.1"/>
    </source>
</evidence>
<gene>
    <name evidence="1" type="primary">secE</name>
    <name evidence="1" type="ORF">E0946_02850</name>
</gene>
<accession>A0AC61QK23</accession>
<dbReference type="Proteomes" id="UP000294588">
    <property type="component" value="Unassembled WGS sequence"/>
</dbReference>
<organism evidence="1 2">
    <name type="scientific">Candidatus Syntrophosphaera thermopropionivorans</name>
    <dbReference type="NCBI Taxonomy" id="2593015"/>
    <lineage>
        <taxon>Bacteria</taxon>
        <taxon>Pseudomonadati</taxon>
        <taxon>Candidatus Cloacimonadota</taxon>
        <taxon>Candidatus Cloacimonadia</taxon>
        <taxon>Candidatus Cloacimonadales</taxon>
        <taxon>Candidatus Cloacimonadaceae</taxon>
        <taxon>Candidatus Syntrophosphaera</taxon>
    </lineage>
</organism>
<protein>
    <submittedName>
        <fullName evidence="1">Preprotein translocase subunit SecE</fullName>
    </submittedName>
</protein>
<dbReference type="EMBL" id="SMOG01000005">
    <property type="protein sequence ID" value="TDF73561.1"/>
    <property type="molecule type" value="Genomic_DNA"/>
</dbReference>
<reference evidence="1" key="1">
    <citation type="submission" date="2019-03" db="EMBL/GenBank/DDBJ databases">
        <title>Candidatus Syntrophosphaera thermopropionivorans: a novel player in syntrophic propionate oxidation during anaerobic digestion.</title>
        <authorList>
            <person name="Dyksma S."/>
        </authorList>
    </citation>
    <scope>NUCLEOTIDE SEQUENCE</scope>
    <source>
        <strain evidence="1">W5</strain>
    </source>
</reference>
<comment type="caution">
    <text evidence="1">The sequence shown here is derived from an EMBL/GenBank/DDBJ whole genome shotgun (WGS) entry which is preliminary data.</text>
</comment>
<evidence type="ECO:0000313" key="2">
    <source>
        <dbReference type="Proteomes" id="UP000294588"/>
    </source>
</evidence>
<name>A0AC61QK23_9BACT</name>